<evidence type="ECO:0000313" key="1">
    <source>
        <dbReference type="EMBL" id="KAJ8060230.1"/>
    </source>
</evidence>
<organism evidence="1 2">
    <name type="scientific">Sclerotinia nivalis</name>
    <dbReference type="NCBI Taxonomy" id="352851"/>
    <lineage>
        <taxon>Eukaryota</taxon>
        <taxon>Fungi</taxon>
        <taxon>Dikarya</taxon>
        <taxon>Ascomycota</taxon>
        <taxon>Pezizomycotina</taxon>
        <taxon>Leotiomycetes</taxon>
        <taxon>Helotiales</taxon>
        <taxon>Sclerotiniaceae</taxon>
        <taxon>Sclerotinia</taxon>
    </lineage>
</organism>
<protein>
    <submittedName>
        <fullName evidence="1">Uncharacterized protein</fullName>
    </submittedName>
</protein>
<sequence length="70" mass="8029">MNQQKLPYLQGQQDTTELKEHLRADSEGLHLMVISKGWDEGLFMNILWICDEILTLSATKGSLLLHNKSF</sequence>
<keyword evidence="2" id="KW-1185">Reference proteome</keyword>
<reference evidence="1" key="1">
    <citation type="submission" date="2022-11" db="EMBL/GenBank/DDBJ databases">
        <title>Genome Resource of Sclerotinia nivalis Strain SnTB1, a Plant Pathogen Isolated from American Ginseng.</title>
        <authorList>
            <person name="Fan S."/>
        </authorList>
    </citation>
    <scope>NUCLEOTIDE SEQUENCE</scope>
    <source>
        <strain evidence="1">SnTB1</strain>
    </source>
</reference>
<evidence type="ECO:0000313" key="2">
    <source>
        <dbReference type="Proteomes" id="UP001152300"/>
    </source>
</evidence>
<proteinExistence type="predicted"/>
<dbReference type="AlphaFoldDB" id="A0A9X0ACC6"/>
<gene>
    <name evidence="1" type="ORF">OCU04_010574</name>
</gene>
<comment type="caution">
    <text evidence="1">The sequence shown here is derived from an EMBL/GenBank/DDBJ whole genome shotgun (WGS) entry which is preliminary data.</text>
</comment>
<dbReference type="EMBL" id="JAPEIS010000013">
    <property type="protein sequence ID" value="KAJ8060230.1"/>
    <property type="molecule type" value="Genomic_DNA"/>
</dbReference>
<dbReference type="Proteomes" id="UP001152300">
    <property type="component" value="Unassembled WGS sequence"/>
</dbReference>
<name>A0A9X0ACC6_9HELO</name>
<accession>A0A9X0ACC6</accession>